<dbReference type="EMBL" id="FNQC01000003">
    <property type="protein sequence ID" value="SDY90489.1"/>
    <property type="molecule type" value="Genomic_DNA"/>
</dbReference>
<sequence>MAITFYDFSAKNLQGTDIDMSSFKGKTVLVVNTASQCGLTPQFEGLEKLNQKYKDKDLVILGFPCNQFGNQEPGDAKSIADGCQLNYGVSFPMFSKIEVNGKNEHPIYKYLKGELGGLFGSKIKWNFTKFLISAKGKPLKRFSPITKPEKIDQYLEKILK</sequence>
<evidence type="ECO:0000313" key="7">
    <source>
        <dbReference type="Proteomes" id="UP000199663"/>
    </source>
</evidence>
<comment type="caution">
    <text evidence="6">The sequence shown here is derived from an EMBL/GenBank/DDBJ whole genome shotgun (WGS) entry which is preliminary data.</text>
</comment>
<dbReference type="PRINTS" id="PR01011">
    <property type="entry name" value="GLUTPROXDASE"/>
</dbReference>
<evidence type="ECO:0000256" key="4">
    <source>
        <dbReference type="RuleBase" id="RU000499"/>
    </source>
</evidence>
<comment type="similarity">
    <text evidence="1 4">Belongs to the glutathione peroxidase family.</text>
</comment>
<name>A0A1H3NQP3_9BACT</name>
<keyword evidence="7" id="KW-1185">Reference proteome</keyword>
<dbReference type="InterPro" id="IPR029759">
    <property type="entry name" value="GPX_AS"/>
</dbReference>
<evidence type="ECO:0000313" key="6">
    <source>
        <dbReference type="EMBL" id="SDY90489.1"/>
    </source>
</evidence>
<dbReference type="Gene3D" id="3.40.30.10">
    <property type="entry name" value="Glutaredoxin"/>
    <property type="match status" value="1"/>
</dbReference>
<dbReference type="PANTHER" id="PTHR11592">
    <property type="entry name" value="GLUTATHIONE PEROXIDASE"/>
    <property type="match status" value="1"/>
</dbReference>
<organism evidence="6 7">
    <name type="scientific">Rhodonellum ikkaensis</name>
    <dbReference type="NCBI Taxonomy" id="336829"/>
    <lineage>
        <taxon>Bacteria</taxon>
        <taxon>Pseudomonadati</taxon>
        <taxon>Bacteroidota</taxon>
        <taxon>Cytophagia</taxon>
        <taxon>Cytophagales</taxon>
        <taxon>Cytophagaceae</taxon>
        <taxon>Rhodonellum</taxon>
    </lineage>
</organism>
<dbReference type="InterPro" id="IPR029760">
    <property type="entry name" value="GPX_CS"/>
</dbReference>
<keyword evidence="3 4" id="KW-0560">Oxidoreductase</keyword>
<dbReference type="GO" id="GO:0004601">
    <property type="term" value="F:peroxidase activity"/>
    <property type="evidence" value="ECO:0007669"/>
    <property type="project" value="UniProtKB-KW"/>
</dbReference>
<dbReference type="InterPro" id="IPR013766">
    <property type="entry name" value="Thioredoxin_domain"/>
</dbReference>
<dbReference type="RefSeq" id="WP_019597298.1">
    <property type="nucleotide sequence ID" value="NZ_FNQC01000003.1"/>
</dbReference>
<evidence type="ECO:0000259" key="5">
    <source>
        <dbReference type="PROSITE" id="PS51352"/>
    </source>
</evidence>
<dbReference type="PROSITE" id="PS51352">
    <property type="entry name" value="THIOREDOXIN_2"/>
    <property type="match status" value="1"/>
</dbReference>
<protein>
    <recommendedName>
        <fullName evidence="4">Glutathione peroxidase</fullName>
    </recommendedName>
</protein>
<dbReference type="SUPFAM" id="SSF52833">
    <property type="entry name" value="Thioredoxin-like"/>
    <property type="match status" value="1"/>
</dbReference>
<dbReference type="PANTHER" id="PTHR11592:SF78">
    <property type="entry name" value="GLUTATHIONE PEROXIDASE"/>
    <property type="match status" value="1"/>
</dbReference>
<evidence type="ECO:0000256" key="3">
    <source>
        <dbReference type="ARBA" id="ARBA00023002"/>
    </source>
</evidence>
<keyword evidence="2 4" id="KW-0575">Peroxidase</keyword>
<evidence type="ECO:0000256" key="2">
    <source>
        <dbReference type="ARBA" id="ARBA00022559"/>
    </source>
</evidence>
<accession>A0A1H3NQP3</accession>
<feature type="domain" description="Thioredoxin" evidence="5">
    <location>
        <begin position="1"/>
        <end position="160"/>
    </location>
</feature>
<dbReference type="PROSITE" id="PS00460">
    <property type="entry name" value="GLUTATHIONE_PEROXID_1"/>
    <property type="match status" value="1"/>
</dbReference>
<dbReference type="PIRSF" id="PIRSF000303">
    <property type="entry name" value="Glutathion_perox"/>
    <property type="match status" value="1"/>
</dbReference>
<dbReference type="CDD" id="cd00340">
    <property type="entry name" value="GSH_Peroxidase"/>
    <property type="match status" value="1"/>
</dbReference>
<dbReference type="PROSITE" id="PS51355">
    <property type="entry name" value="GLUTATHIONE_PEROXID_3"/>
    <property type="match status" value="1"/>
</dbReference>
<proteinExistence type="inferred from homology"/>
<dbReference type="InterPro" id="IPR000889">
    <property type="entry name" value="Glutathione_peroxidase"/>
</dbReference>
<dbReference type="PROSITE" id="PS00763">
    <property type="entry name" value="GLUTATHIONE_PEROXID_2"/>
    <property type="match status" value="1"/>
</dbReference>
<dbReference type="InterPro" id="IPR036249">
    <property type="entry name" value="Thioredoxin-like_sf"/>
</dbReference>
<evidence type="ECO:0000256" key="1">
    <source>
        <dbReference type="ARBA" id="ARBA00006926"/>
    </source>
</evidence>
<reference evidence="6 7" key="1">
    <citation type="submission" date="2016-10" db="EMBL/GenBank/DDBJ databases">
        <authorList>
            <person name="Varghese N."/>
            <person name="Submissions S."/>
        </authorList>
    </citation>
    <scope>NUCLEOTIDE SEQUENCE [LARGE SCALE GENOMIC DNA]</scope>
    <source>
        <strain evidence="6 7">DSM 17997</strain>
    </source>
</reference>
<gene>
    <name evidence="6" type="ORF">SAMN05444412_103342</name>
</gene>
<dbReference type="Pfam" id="PF00255">
    <property type="entry name" value="GSHPx"/>
    <property type="match status" value="1"/>
</dbReference>
<dbReference type="Proteomes" id="UP000199663">
    <property type="component" value="Unassembled WGS sequence"/>
</dbReference>